<name>Q3JMX2_BURP1</name>
<dbReference type="EnsemblBacteria" id="ABA50248">
    <property type="protein sequence ID" value="ABA50248"/>
    <property type="gene ID" value="BURPS1710b_3717"/>
</dbReference>
<protein>
    <submittedName>
        <fullName evidence="1">Uncharacterized protein</fullName>
    </submittedName>
</protein>
<dbReference type="AntiFam" id="ANF00199">
    <property type="entry name" value="Shadow ORF (opposite gltB)"/>
</dbReference>
<evidence type="ECO:0000313" key="2">
    <source>
        <dbReference type="Proteomes" id="UP000002700"/>
    </source>
</evidence>
<dbReference type="EMBL" id="CP000124">
    <property type="protein sequence ID" value="ABA50248.1"/>
    <property type="molecule type" value="Genomic_DNA"/>
</dbReference>
<dbReference type="KEGG" id="bpm:BURPS1710b_3717"/>
<organism evidence="1 2">
    <name type="scientific">Burkholderia pseudomallei (strain 1710b)</name>
    <dbReference type="NCBI Taxonomy" id="320372"/>
    <lineage>
        <taxon>Bacteria</taxon>
        <taxon>Pseudomonadati</taxon>
        <taxon>Pseudomonadota</taxon>
        <taxon>Betaproteobacteria</taxon>
        <taxon>Burkholderiales</taxon>
        <taxon>Burkholderiaceae</taxon>
        <taxon>Burkholderia</taxon>
        <taxon>pseudomallei group</taxon>
    </lineage>
</organism>
<sequence length="1629" mass="187070">MSSSRVASGGEHLARFLLRADLAERALVFVREHLHELAARRIPVLEQRLRARRAGELEVALDKPLEQRFVRRAGMPERGIDRALLLGLLQHRIERDHRLVALRGERAVRVVHVCDPARHAGREVAARLAEHDDRAARHVFAAVIARALDDRRRARVAHAKALARDAAEERLAFERAVHHRVAADDVFLGLAAEIVGRANDDPAARQALADVIVAVADEVERHALREERAEALARRALQLDVNRVVGQAVVAVLLRDRAGEHRADRAVHVAHRLDERHVLAVLDRGLRLLDQRVVERALEAVVLRFDVAARDAFAAFRLVEHAREIEALRLPVLDAATHVEQIGAADQIVELRDAELRHDLARLLGDEEEVVDDVLGLARELRAQHRVLRRDADRARVQMALAHHDAAFDDERRRREAEFVRAEQRADHDVAARLHLAVGLHANAPAQAVQHERLLRLGEAELPRRTRVLDRRQRRSARAAVVARDHDVIGLRLRDARRHRADAHLRHELHRDARDRIDVLQIVDQLREILDRIDVMVRRRRDEADARHRVAQLADVFGHLVARQLAAFARLRALRHLDLDLVGRREILGRHAEAARRDLLDLRAQRIAFLQRDVAHDLVADHRFQRVADLDRNAAQLVAIAVLVLAAFARVRLAADAVHRDRERRMRLGADRAERHRARREALDDLLRRLDFVDRNRLRRVDPELEQAAQRHVALRLIIDQVGIFLVRLVRVAARRMLQLRDRIGRPHVVFAAHAERVLAARVEHVGEHGVLAERVAVQADRLLGHLEQADAAHLRRGALEVLLDEIGREAERLEDLRAGVRHVRGDAHLRHHLLQALADRLREVVDRLLRRQVARQPVRHLRERFHREVRVHGFRAVAREQREVVRLARGARLDDEARARAQALLHEVRVDRRRREQRGNRDVLRVRLAIGHDQDVVARLHRVDGLRAQRREARLDAFLAPCDRIADVQLVRAELAARVAIDRADLRDVLEVEHGLRHLEAHRRVDVVRVEQVRLRADERHERHHHVLADRIDRRVRDLREQLLEVVVERLVLVRHHRERRIVAHRADRLLALLRHRRHQELHVLLRVAERLLAIEQRGRRTALGGDVLALRLDLVELDAHRVDPALVRLRVREVVLQLLVVDDPAVLHVDQEHLARLQAPFLDDLRFGNRQHARFRGHDHEIVVGDDVARRAQAVAVERRADLPAVGKRDRGGAVPRLHHRGVVFVERAAVVVHQRVLLPCLRDHHHHRVHERVARHHEQLEAVVERCRIRLAGIDERPELRQIVAEHVRRDCAGARVQPVDVALDRVDFAVVRDHPVRVRELPRGERVRREALVHERERRHGARVLQVAVVHADLAREQQPLVDDRARRHRRHEVFLAVLELERLDPVARRLADHVELALQRVRHHHVLAAADEDLADHGLARLHRGRDRHRMIDRHVAPAEHDLTFGLHRALELLLARDPRRAFLRQEDHPDPIFAGRRQRHVLPGHLFAVERVRNLDQDARAVAHQRIGADRAAVIEVLEDLQALLDDFVALLALDVSDEADAAGVVLVLRVVETLRGRKRALRLLVVDHGDTVGKGASRPLKPFACCPSSPFVWIATWPAGQVRVSLRPPEFGIYATNQGNSK</sequence>
<accession>Q3JMX2</accession>
<dbReference type="Proteomes" id="UP000002700">
    <property type="component" value="Chromosome I"/>
</dbReference>
<dbReference type="HOGENOM" id="CLU_245957_0_0_4"/>
<evidence type="ECO:0000313" key="1">
    <source>
        <dbReference type="EMBL" id="ABA50248.1"/>
    </source>
</evidence>
<reference evidence="1 2" key="1">
    <citation type="submission" date="2005-09" db="EMBL/GenBank/DDBJ databases">
        <authorList>
            <person name="Woods D.E."/>
            <person name="Nierman W.C."/>
        </authorList>
    </citation>
    <scope>NUCLEOTIDE SEQUENCE [LARGE SCALE GENOMIC DNA]</scope>
    <source>
        <strain evidence="1 2">1710b</strain>
    </source>
</reference>
<proteinExistence type="predicted"/>
<gene>
    <name evidence="1" type="ordered locus">BURPS1710b_3717</name>
</gene>